<dbReference type="OrthoDB" id="7392124at2"/>
<dbReference type="InterPro" id="IPR000885">
    <property type="entry name" value="Fib_collagen_C"/>
</dbReference>
<comment type="subcellular location">
    <subcellularLocation>
        <location evidence="1">Secreted</location>
    </subcellularLocation>
</comment>
<evidence type="ECO:0000259" key="4">
    <source>
        <dbReference type="PROSITE" id="PS51461"/>
    </source>
</evidence>
<dbReference type="Proteomes" id="UP000319897">
    <property type="component" value="Unassembled WGS sequence"/>
</dbReference>
<feature type="compositionally biased region" description="Low complexity" evidence="3">
    <location>
        <begin position="77"/>
        <end position="89"/>
    </location>
</feature>
<feature type="domain" description="Fibrillar collagen NC1" evidence="4">
    <location>
        <begin position="60"/>
        <end position="100"/>
    </location>
</feature>
<evidence type="ECO:0000256" key="2">
    <source>
        <dbReference type="ARBA" id="ARBA00022525"/>
    </source>
</evidence>
<evidence type="ECO:0000313" key="6">
    <source>
        <dbReference type="Proteomes" id="UP000319897"/>
    </source>
</evidence>
<protein>
    <submittedName>
        <fullName evidence="5">Accessory factor UbiK family protein</fullName>
    </submittedName>
</protein>
<keyword evidence="2" id="KW-0964">Secreted</keyword>
<evidence type="ECO:0000256" key="1">
    <source>
        <dbReference type="ARBA" id="ARBA00004613"/>
    </source>
</evidence>
<dbReference type="PROSITE" id="PS51461">
    <property type="entry name" value="NC1_FIB"/>
    <property type="match status" value="1"/>
</dbReference>
<reference evidence="5 6" key="1">
    <citation type="submission" date="2019-06" db="EMBL/GenBank/DDBJ databases">
        <authorList>
            <person name="Lee I."/>
            <person name="Jang G.I."/>
            <person name="Hwang C.Y."/>
        </authorList>
    </citation>
    <scope>NUCLEOTIDE SEQUENCE [LARGE SCALE GENOMIC DNA]</scope>
    <source>
        <strain evidence="5 6">PAMC 28131</strain>
    </source>
</reference>
<dbReference type="GO" id="GO:0005201">
    <property type="term" value="F:extracellular matrix structural constituent"/>
    <property type="evidence" value="ECO:0007669"/>
    <property type="project" value="InterPro"/>
</dbReference>
<gene>
    <name evidence="5" type="ORF">FJQ54_16535</name>
</gene>
<sequence>MQNQNPFFEDLSRMMSSMAGTMAGAGREAETRMREKFREMMGGMDMVSREEFEAVKTLASEARAEIEALKAEIESLRTSTPTAAQPARTPRAKAQKIDIS</sequence>
<proteinExistence type="predicted"/>
<dbReference type="RefSeq" id="WP_140929509.1">
    <property type="nucleotide sequence ID" value="NZ_VFSU01000034.1"/>
</dbReference>
<dbReference type="GO" id="GO:0005576">
    <property type="term" value="C:extracellular region"/>
    <property type="evidence" value="ECO:0007669"/>
    <property type="project" value="UniProtKB-SubCell"/>
</dbReference>
<evidence type="ECO:0000256" key="3">
    <source>
        <dbReference type="SAM" id="MobiDB-lite"/>
    </source>
</evidence>
<accession>A0A501XEA4</accession>
<dbReference type="Pfam" id="PF04380">
    <property type="entry name" value="BMFP"/>
    <property type="match status" value="1"/>
</dbReference>
<dbReference type="InterPro" id="IPR007475">
    <property type="entry name" value="UbiK"/>
</dbReference>
<keyword evidence="6" id="KW-1185">Reference proteome</keyword>
<feature type="region of interest" description="Disordered" evidence="3">
    <location>
        <begin position="76"/>
        <end position="100"/>
    </location>
</feature>
<evidence type="ECO:0000313" key="5">
    <source>
        <dbReference type="EMBL" id="TPE58657.1"/>
    </source>
</evidence>
<dbReference type="EMBL" id="VFSU01000034">
    <property type="protein sequence ID" value="TPE58657.1"/>
    <property type="molecule type" value="Genomic_DNA"/>
</dbReference>
<comment type="caution">
    <text evidence="5">The sequence shown here is derived from an EMBL/GenBank/DDBJ whole genome shotgun (WGS) entry which is preliminary data.</text>
</comment>
<name>A0A501XEA4_9SPHN</name>
<organism evidence="5 6">
    <name type="scientific">Sandaracinobacter neustonicus</name>
    <dbReference type="NCBI Taxonomy" id="1715348"/>
    <lineage>
        <taxon>Bacteria</taxon>
        <taxon>Pseudomonadati</taxon>
        <taxon>Pseudomonadota</taxon>
        <taxon>Alphaproteobacteria</taxon>
        <taxon>Sphingomonadales</taxon>
        <taxon>Sphingosinicellaceae</taxon>
        <taxon>Sandaracinobacter</taxon>
    </lineage>
</organism>
<dbReference type="AlphaFoldDB" id="A0A501XEA4"/>